<evidence type="ECO:0000313" key="3">
    <source>
        <dbReference type="EMBL" id="SFD19037.1"/>
    </source>
</evidence>
<organism evidence="3 4">
    <name type="scientific">Pseudooceanicola nitratireducens</name>
    <dbReference type="NCBI Taxonomy" id="517719"/>
    <lineage>
        <taxon>Bacteria</taxon>
        <taxon>Pseudomonadati</taxon>
        <taxon>Pseudomonadota</taxon>
        <taxon>Alphaproteobacteria</taxon>
        <taxon>Rhodobacterales</taxon>
        <taxon>Paracoccaceae</taxon>
        <taxon>Pseudooceanicola</taxon>
    </lineage>
</organism>
<dbReference type="AlphaFoldDB" id="A0A1I1QAL0"/>
<keyword evidence="4" id="KW-1185">Reference proteome</keyword>
<dbReference type="Gene3D" id="3.40.50.10610">
    <property type="entry name" value="ABC-type transport auxiliary lipoprotein component"/>
    <property type="match status" value="1"/>
</dbReference>
<reference evidence="3 4" key="1">
    <citation type="submission" date="2016-10" db="EMBL/GenBank/DDBJ databases">
        <authorList>
            <person name="de Groot N.N."/>
        </authorList>
    </citation>
    <scope>NUCLEOTIDE SEQUENCE [LARGE SCALE GENOMIC DNA]</scope>
    <source>
        <strain evidence="3 4">DSM 29619</strain>
    </source>
</reference>
<dbReference type="SUPFAM" id="SSF159594">
    <property type="entry name" value="XCC0632-like"/>
    <property type="match status" value="1"/>
</dbReference>
<gene>
    <name evidence="3" type="ORF">SAMN05421762_3555</name>
</gene>
<evidence type="ECO:0000259" key="2">
    <source>
        <dbReference type="Pfam" id="PF03886"/>
    </source>
</evidence>
<dbReference type="PROSITE" id="PS51257">
    <property type="entry name" value="PROKAR_LIPOPROTEIN"/>
    <property type="match status" value="1"/>
</dbReference>
<feature type="domain" description="ABC-type transport auxiliary lipoprotein component" evidence="2">
    <location>
        <begin position="39"/>
        <end position="185"/>
    </location>
</feature>
<name>A0A1I1QAL0_9RHOB</name>
<evidence type="ECO:0000313" key="4">
    <source>
        <dbReference type="Proteomes" id="UP000231644"/>
    </source>
</evidence>
<dbReference type="Proteomes" id="UP000231644">
    <property type="component" value="Unassembled WGS sequence"/>
</dbReference>
<dbReference type="InterPro" id="IPR005586">
    <property type="entry name" value="ABC_trans_aux"/>
</dbReference>
<accession>A0A1I1QAL0</accession>
<dbReference type="Pfam" id="PF03886">
    <property type="entry name" value="ABC_trans_aux"/>
    <property type="match status" value="1"/>
</dbReference>
<feature type="chain" id="PRO_5014113301" description="ABC-type transport auxiliary lipoprotein component domain-containing protein" evidence="1">
    <location>
        <begin position="21"/>
        <end position="190"/>
    </location>
</feature>
<dbReference type="STRING" id="517719.SAMN05421762_3555"/>
<dbReference type="RefSeq" id="WP_244525670.1">
    <property type="nucleotide sequence ID" value="NZ_FNZG01000006.1"/>
</dbReference>
<keyword evidence="1" id="KW-0732">Signal</keyword>
<dbReference type="EMBL" id="FOLX01000003">
    <property type="protein sequence ID" value="SFD19037.1"/>
    <property type="molecule type" value="Genomic_DNA"/>
</dbReference>
<proteinExistence type="predicted"/>
<feature type="signal peptide" evidence="1">
    <location>
        <begin position="1"/>
        <end position="20"/>
    </location>
</feature>
<evidence type="ECO:0000256" key="1">
    <source>
        <dbReference type="SAM" id="SignalP"/>
    </source>
</evidence>
<sequence length="190" mass="19846">MMTFRPLLALPLIAALSACGGTVERFGSGAPVVDQTLPRVSSRYSSLEVRQVSLPSYAASDEIASRDAGGAITTNKSTLWADEPARAMTLELSRYLGQITGAQVAAEPWPFLDRAEAIVDVRIEDMVADADGSFHITGQYYVAPDSGYGGRSGLFSLSQPIVGDGAGAIAAARAAATRALAEQIARGGLR</sequence>
<protein>
    <recommendedName>
        <fullName evidence="2">ABC-type transport auxiliary lipoprotein component domain-containing protein</fullName>
    </recommendedName>
</protein>